<evidence type="ECO:0000313" key="2">
    <source>
        <dbReference type="EMBL" id="KAK2556100.1"/>
    </source>
</evidence>
<evidence type="ECO:0000256" key="1">
    <source>
        <dbReference type="SAM" id="Phobius"/>
    </source>
</evidence>
<dbReference type="Proteomes" id="UP001249851">
    <property type="component" value="Unassembled WGS sequence"/>
</dbReference>
<accession>A0AAD9V0B7</accession>
<keyword evidence="3" id="KW-1185">Reference proteome</keyword>
<dbReference type="AlphaFoldDB" id="A0AAD9V0B7"/>
<feature type="transmembrane region" description="Helical" evidence="1">
    <location>
        <begin position="6"/>
        <end position="27"/>
    </location>
</feature>
<organism evidence="2 3">
    <name type="scientific">Acropora cervicornis</name>
    <name type="common">Staghorn coral</name>
    <dbReference type="NCBI Taxonomy" id="6130"/>
    <lineage>
        <taxon>Eukaryota</taxon>
        <taxon>Metazoa</taxon>
        <taxon>Cnidaria</taxon>
        <taxon>Anthozoa</taxon>
        <taxon>Hexacorallia</taxon>
        <taxon>Scleractinia</taxon>
        <taxon>Astrocoeniina</taxon>
        <taxon>Acroporidae</taxon>
        <taxon>Acropora</taxon>
    </lineage>
</organism>
<reference evidence="2" key="1">
    <citation type="journal article" date="2023" name="G3 (Bethesda)">
        <title>Whole genome assembly and annotation of the endangered Caribbean coral Acropora cervicornis.</title>
        <authorList>
            <person name="Selwyn J.D."/>
            <person name="Vollmer S.V."/>
        </authorList>
    </citation>
    <scope>NUCLEOTIDE SEQUENCE</scope>
    <source>
        <strain evidence="2">K2</strain>
    </source>
</reference>
<dbReference type="EMBL" id="JARQWQ010000058">
    <property type="protein sequence ID" value="KAK2556100.1"/>
    <property type="molecule type" value="Genomic_DNA"/>
</dbReference>
<protein>
    <submittedName>
        <fullName evidence="2">Uncharacterized protein</fullName>
    </submittedName>
</protein>
<evidence type="ECO:0000313" key="3">
    <source>
        <dbReference type="Proteomes" id="UP001249851"/>
    </source>
</evidence>
<proteinExistence type="predicted"/>
<gene>
    <name evidence="2" type="ORF">P5673_022122</name>
</gene>
<name>A0AAD9V0B7_ACRCE</name>
<reference evidence="2" key="2">
    <citation type="journal article" date="2023" name="Science">
        <title>Genomic signatures of disease resistance in endangered staghorn corals.</title>
        <authorList>
            <person name="Vollmer S.V."/>
            <person name="Selwyn J.D."/>
            <person name="Despard B.A."/>
            <person name="Roesel C.L."/>
        </authorList>
    </citation>
    <scope>NUCLEOTIDE SEQUENCE</scope>
    <source>
        <strain evidence="2">K2</strain>
    </source>
</reference>
<keyword evidence="1" id="KW-0812">Transmembrane</keyword>
<keyword evidence="1" id="KW-0472">Membrane</keyword>
<comment type="caution">
    <text evidence="2">The sequence shown here is derived from an EMBL/GenBank/DDBJ whole genome shotgun (WGS) entry which is preliminary data.</text>
</comment>
<keyword evidence="1" id="KW-1133">Transmembrane helix</keyword>
<sequence length="115" mass="13120">MQLKLTFIRILFSLFFHFLEGSLRISLGKNKTRTERHFPLILDEKAFVFAKSFRNLIAFHAGCIRVARRDGFHQLTVSFAAISCSVTQGYARFAPRTAALLTRNTRDGEIAERLG</sequence>